<protein>
    <submittedName>
        <fullName evidence="1">Uncharacterized protein</fullName>
    </submittedName>
</protein>
<dbReference type="Proteomes" id="UP000712281">
    <property type="component" value="Unassembled WGS sequence"/>
</dbReference>
<reference evidence="1" key="1">
    <citation type="submission" date="2019-12" db="EMBL/GenBank/DDBJ databases">
        <title>Genome sequencing and annotation of Brassica cretica.</title>
        <authorList>
            <person name="Studholme D.J."/>
            <person name="Sarris P.F."/>
        </authorList>
    </citation>
    <scope>NUCLEOTIDE SEQUENCE</scope>
    <source>
        <strain evidence="1">PFS-001/15</strain>
        <tissue evidence="1">Leaf</tissue>
    </source>
</reference>
<proteinExistence type="predicted"/>
<accession>A0A8S9G9N1</accession>
<name>A0A8S9G9N1_BRACR</name>
<dbReference type="EMBL" id="QGKW02002005">
    <property type="protein sequence ID" value="KAF2541068.1"/>
    <property type="molecule type" value="Genomic_DNA"/>
</dbReference>
<evidence type="ECO:0000313" key="2">
    <source>
        <dbReference type="Proteomes" id="UP000712281"/>
    </source>
</evidence>
<gene>
    <name evidence="1" type="ORF">F2Q68_00031004</name>
</gene>
<sequence>MKIWRSSMDVGVAPDVKITQGLEGSLGTRRSRKDPEVTWEPVGFPLDPGIMIGARRLYDDPKGFPLDPEIVSGPWCLCLDLEVIWEPGDRNLEVLPQILRSLLGTRRLSGNPESLTGLEGAGVGVMTQVPGFAAFHVWISRDYEGPRCALGCTGVLGLARNGGIWRPDPARMPL</sequence>
<comment type="caution">
    <text evidence="1">The sequence shown here is derived from an EMBL/GenBank/DDBJ whole genome shotgun (WGS) entry which is preliminary data.</text>
</comment>
<dbReference type="AlphaFoldDB" id="A0A8S9G9N1"/>
<evidence type="ECO:0000313" key="1">
    <source>
        <dbReference type="EMBL" id="KAF2541068.1"/>
    </source>
</evidence>
<organism evidence="1 2">
    <name type="scientific">Brassica cretica</name>
    <name type="common">Mustard</name>
    <dbReference type="NCBI Taxonomy" id="69181"/>
    <lineage>
        <taxon>Eukaryota</taxon>
        <taxon>Viridiplantae</taxon>
        <taxon>Streptophyta</taxon>
        <taxon>Embryophyta</taxon>
        <taxon>Tracheophyta</taxon>
        <taxon>Spermatophyta</taxon>
        <taxon>Magnoliopsida</taxon>
        <taxon>eudicotyledons</taxon>
        <taxon>Gunneridae</taxon>
        <taxon>Pentapetalae</taxon>
        <taxon>rosids</taxon>
        <taxon>malvids</taxon>
        <taxon>Brassicales</taxon>
        <taxon>Brassicaceae</taxon>
        <taxon>Brassiceae</taxon>
        <taxon>Brassica</taxon>
    </lineage>
</organism>